<evidence type="ECO:0000313" key="2">
    <source>
        <dbReference type="EMBL" id="BBP88097.1"/>
    </source>
</evidence>
<proteinExistence type="predicted"/>
<dbReference type="Proteomes" id="UP000464658">
    <property type="component" value="Chromosome"/>
</dbReference>
<accession>A0A5S9M3C4</accession>
<reference evidence="2 3" key="1">
    <citation type="submission" date="2019-12" db="EMBL/GenBank/DDBJ databases">
        <title>Full genome sequence of a Bacillus safensis strain isolated from commercially available natto in Indonesia.</title>
        <authorList>
            <person name="Yoshida M."/>
            <person name="Uomi M."/>
            <person name="Waturangi D."/>
            <person name="Ekaputri J.J."/>
            <person name="Setiamarga D.H.E."/>
        </authorList>
    </citation>
    <scope>NUCLEOTIDE SEQUENCE [LARGE SCALE GENOMIC DNA]</scope>
    <source>
        <strain evidence="2 3">IDN1</strain>
    </source>
</reference>
<evidence type="ECO:0000313" key="3">
    <source>
        <dbReference type="Proteomes" id="UP000464658"/>
    </source>
</evidence>
<name>A0A5S9M3C4_BACIA</name>
<sequence length="55" mass="6215">MNADVHFQVSDVLKTKYFAHAKVLAGEKGLFRQVKWVHVLEVPAVEDLLNGESSY</sequence>
<dbReference type="InterPro" id="IPR012914">
    <property type="entry name" value="PucR_dom"/>
</dbReference>
<gene>
    <name evidence="2" type="ORF">BsIDN1_17150</name>
</gene>
<feature type="domain" description="Purine catabolism PurC-like" evidence="1">
    <location>
        <begin position="11"/>
        <end position="52"/>
    </location>
</feature>
<evidence type="ECO:0000259" key="1">
    <source>
        <dbReference type="Pfam" id="PF07905"/>
    </source>
</evidence>
<organism evidence="2 3">
    <name type="scientific">Bacillus safensis</name>
    <dbReference type="NCBI Taxonomy" id="561879"/>
    <lineage>
        <taxon>Bacteria</taxon>
        <taxon>Bacillati</taxon>
        <taxon>Bacillota</taxon>
        <taxon>Bacilli</taxon>
        <taxon>Bacillales</taxon>
        <taxon>Bacillaceae</taxon>
        <taxon>Bacillus</taxon>
    </lineage>
</organism>
<protein>
    <recommendedName>
        <fullName evidence="1">Purine catabolism PurC-like domain-containing protein</fullName>
    </recommendedName>
</protein>
<dbReference type="Pfam" id="PF07905">
    <property type="entry name" value="PucR"/>
    <property type="match status" value="1"/>
</dbReference>
<dbReference type="AlphaFoldDB" id="A0A5S9M3C4"/>
<dbReference type="EMBL" id="AP021906">
    <property type="protein sequence ID" value="BBP88097.1"/>
    <property type="molecule type" value="Genomic_DNA"/>
</dbReference>